<proteinExistence type="predicted"/>
<keyword evidence="2" id="KW-1185">Reference proteome</keyword>
<gene>
    <name evidence="1" type="ORF">FKW44_021779</name>
</gene>
<evidence type="ECO:0000313" key="2">
    <source>
        <dbReference type="Proteomes" id="UP000595437"/>
    </source>
</evidence>
<organism evidence="1 2">
    <name type="scientific">Caligus rogercresseyi</name>
    <name type="common">Sea louse</name>
    <dbReference type="NCBI Taxonomy" id="217165"/>
    <lineage>
        <taxon>Eukaryota</taxon>
        <taxon>Metazoa</taxon>
        <taxon>Ecdysozoa</taxon>
        <taxon>Arthropoda</taxon>
        <taxon>Crustacea</taxon>
        <taxon>Multicrustacea</taxon>
        <taxon>Hexanauplia</taxon>
        <taxon>Copepoda</taxon>
        <taxon>Siphonostomatoida</taxon>
        <taxon>Caligidae</taxon>
        <taxon>Caligus</taxon>
    </lineage>
</organism>
<dbReference type="AlphaFoldDB" id="A0A7T8JW37"/>
<name>A0A7T8JW37_CALRO</name>
<accession>A0A7T8JW37</accession>
<sequence>MEEHLDSSDKGDRELEVKLFFAKLSRGRSELEELRSLTYAASRYWYNIGKEPFTSAFINASDKIEDLAVRGEIVAERHNLHIPQMLTNPKTITVELEKKSALHYDAAKVIGSKLSGESPPTEVLRAYTVFKKKWTLLKGGIESASYQQAIEELDKTYEDSFKLAKAYLDEVKKVHPSRIFKKLPKLR</sequence>
<evidence type="ECO:0000313" key="1">
    <source>
        <dbReference type="EMBL" id="QQP36624.1"/>
    </source>
</evidence>
<protein>
    <submittedName>
        <fullName evidence="1">Uncharacterized protein</fullName>
    </submittedName>
</protein>
<dbReference type="Proteomes" id="UP000595437">
    <property type="component" value="Chromosome 16"/>
</dbReference>
<reference evidence="2" key="1">
    <citation type="submission" date="2021-01" db="EMBL/GenBank/DDBJ databases">
        <title>Caligus Genome Assembly.</title>
        <authorList>
            <person name="Gallardo-Escarate C."/>
        </authorList>
    </citation>
    <scope>NUCLEOTIDE SEQUENCE [LARGE SCALE GENOMIC DNA]</scope>
</reference>
<dbReference type="EMBL" id="CP045905">
    <property type="protein sequence ID" value="QQP36624.1"/>
    <property type="molecule type" value="Genomic_DNA"/>
</dbReference>